<evidence type="ECO:0000256" key="1">
    <source>
        <dbReference type="ARBA" id="ARBA00007159"/>
    </source>
</evidence>
<evidence type="ECO:0000313" key="5">
    <source>
        <dbReference type="Proteomes" id="UP000039865"/>
    </source>
</evidence>
<feature type="region of interest" description="Disordered" evidence="2">
    <location>
        <begin position="261"/>
        <end position="363"/>
    </location>
</feature>
<feature type="compositionally biased region" description="Low complexity" evidence="2">
    <location>
        <begin position="312"/>
        <end position="323"/>
    </location>
</feature>
<proteinExistence type="inferred from homology"/>
<feature type="compositionally biased region" description="Polar residues" evidence="2">
    <location>
        <begin position="346"/>
        <end position="355"/>
    </location>
</feature>
<feature type="region of interest" description="Disordered" evidence="2">
    <location>
        <begin position="1"/>
        <end position="25"/>
    </location>
</feature>
<gene>
    <name evidence="4" type="primary">Contig6768.g7240</name>
    <name evidence="4" type="ORF">STYLEM_16376</name>
</gene>
<dbReference type="Proteomes" id="UP000039865">
    <property type="component" value="Unassembled WGS sequence"/>
</dbReference>
<accession>A0A078B1U2</accession>
<dbReference type="OrthoDB" id="417513at2759"/>
<comment type="similarity">
    <text evidence="1">Belongs to the DENND6 family.</text>
</comment>
<dbReference type="GO" id="GO:0005085">
    <property type="term" value="F:guanyl-nucleotide exchange factor activity"/>
    <property type="evidence" value="ECO:0007669"/>
    <property type="project" value="InterPro"/>
</dbReference>
<keyword evidence="5" id="KW-1185">Reference proteome</keyword>
<feature type="compositionally biased region" description="Basic and acidic residues" evidence="2">
    <location>
        <begin position="326"/>
        <end position="345"/>
    </location>
</feature>
<dbReference type="OMA" id="LMEWIAD"/>
<dbReference type="PANTHER" id="PTHR13677">
    <property type="entry name" value="LD41638P"/>
    <property type="match status" value="1"/>
</dbReference>
<feature type="compositionally biased region" description="Polar residues" evidence="2">
    <location>
        <begin position="261"/>
        <end position="270"/>
    </location>
</feature>
<evidence type="ECO:0000259" key="3">
    <source>
        <dbReference type="PROSITE" id="PS50211"/>
    </source>
</evidence>
<name>A0A078B1U2_STYLE</name>
<feature type="compositionally biased region" description="Low complexity" evidence="2">
    <location>
        <begin position="1"/>
        <end position="16"/>
    </location>
</feature>
<feature type="compositionally biased region" description="Polar residues" evidence="2">
    <location>
        <begin position="279"/>
        <end position="303"/>
    </location>
</feature>
<sequence>MDRQQQFQITSTQSTQKPKIKKEEVSLSTNPIDNPWIQSVCVLKFDTELGQVMEHQYPPNTLNPLEEKDITSLAFPESNSVICEGNLLFTFRLRHYSKLPLTAISPSEHQFSFGFTIFNQKKDQKSARGFTQRSIVIMSDLYFVQFYYQLVGIVASKCQFHTEMLLQDDDETEMEEARPEKVLKQFYQILNSWPIPIPGQQYELNVFGYLIQIDLPKDMLENLGQKQKQKRIDHLKSKGIEYEDIQSTDFQLDTYNTHSGQATSLMTDDSSLPEDDQKVTQNALNSESGQIISQEKLQNPKSNQQQDEEEQQQQQIDSKSEIQNQEESKAEQQEEVKSYEKKNGTELEQLNNNNRYRIDTSFEKENKSKNNLELIEKNSRTINTSRNKQNTYRNNQQENELITYLTKQYSCSDMFGELIIQKYFLGQSFLVLWQLWEIAITEAPLLIVGDDPTECSHIVLILLSLISPLKTLADYRPYITLYDSDIKDFSTQSKKKQLGNVIMGVSNPFLITFLGQFENVLHLERGHFIEKKYQSPKDLEFNQKCLKGSSKLPKEVKHSLISSKKLYMKTNKIALKHLNMDKSVEESLAINNWILRKHFKEMTEDFLSSFNRYLQVNWAVKGTGDMNQIKFNLTRPFKEKEFFDSIHRDNSFCKNYMGGSKDKTLKLYKKFINTTLFRKYLNDKKKEIGSREVQKFQNFHSGNLLGPQNINNLQQNYQS</sequence>
<dbReference type="InterPro" id="IPR037516">
    <property type="entry name" value="Tripartite_DENN"/>
</dbReference>
<protein>
    <recommendedName>
        <fullName evidence="3">UDENN domain-containing protein</fullName>
    </recommendedName>
</protein>
<evidence type="ECO:0000313" key="4">
    <source>
        <dbReference type="EMBL" id="CDW87273.1"/>
    </source>
</evidence>
<dbReference type="EMBL" id="CCKQ01015456">
    <property type="protein sequence ID" value="CDW87273.1"/>
    <property type="molecule type" value="Genomic_DNA"/>
</dbReference>
<reference evidence="4 5" key="1">
    <citation type="submission" date="2014-06" db="EMBL/GenBank/DDBJ databases">
        <authorList>
            <person name="Swart Estienne"/>
        </authorList>
    </citation>
    <scope>NUCLEOTIDE SEQUENCE [LARGE SCALE GENOMIC DNA]</scope>
    <source>
        <strain evidence="4 5">130c</strain>
    </source>
</reference>
<dbReference type="InterPro" id="IPR024224">
    <property type="entry name" value="DENND6"/>
</dbReference>
<dbReference type="PANTHER" id="PTHR13677:SF0">
    <property type="entry name" value="LD41638P"/>
    <property type="match status" value="1"/>
</dbReference>
<dbReference type="AlphaFoldDB" id="A0A078B1U2"/>
<feature type="domain" description="UDENN" evidence="3">
    <location>
        <begin position="38"/>
        <end position="682"/>
    </location>
</feature>
<dbReference type="GO" id="GO:0055037">
    <property type="term" value="C:recycling endosome"/>
    <property type="evidence" value="ECO:0007669"/>
    <property type="project" value="TreeGrafter"/>
</dbReference>
<dbReference type="InParanoid" id="A0A078B1U2"/>
<dbReference type="PROSITE" id="PS50211">
    <property type="entry name" value="DENN"/>
    <property type="match status" value="1"/>
</dbReference>
<evidence type="ECO:0000256" key="2">
    <source>
        <dbReference type="SAM" id="MobiDB-lite"/>
    </source>
</evidence>
<organism evidence="4 5">
    <name type="scientific">Stylonychia lemnae</name>
    <name type="common">Ciliate</name>
    <dbReference type="NCBI Taxonomy" id="5949"/>
    <lineage>
        <taxon>Eukaryota</taxon>
        <taxon>Sar</taxon>
        <taxon>Alveolata</taxon>
        <taxon>Ciliophora</taxon>
        <taxon>Intramacronucleata</taxon>
        <taxon>Spirotrichea</taxon>
        <taxon>Stichotrichia</taxon>
        <taxon>Sporadotrichida</taxon>
        <taxon>Oxytrichidae</taxon>
        <taxon>Stylonychinae</taxon>
        <taxon>Stylonychia</taxon>
    </lineage>
</organism>